<proteinExistence type="predicted"/>
<evidence type="ECO:0000259" key="1">
    <source>
        <dbReference type="Pfam" id="PF13966"/>
    </source>
</evidence>
<dbReference type="AlphaFoldDB" id="A0AAV9K024"/>
<accession>A0AAV9K024</accession>
<protein>
    <recommendedName>
        <fullName evidence="1">Reverse transcriptase zinc-binding domain-containing protein</fullName>
    </recommendedName>
</protein>
<comment type="caution">
    <text evidence="2">The sequence shown here is derived from an EMBL/GenBank/DDBJ whole genome shotgun (WGS) entry which is preliminary data.</text>
</comment>
<dbReference type="PANTHER" id="PTHR47746:SF79">
    <property type="entry name" value="ORF147A PROTEIN"/>
    <property type="match status" value="1"/>
</dbReference>
<sequence length="162" mass="19028">MGDNIPKVNWRRLPCNDFGYPKWIFILQIAILERILTMDRLLQWGAIDSARCPLCDQANESHNHLFFERSYSGKVWSNVGTWQEEKHWATTYATGQNIRSEVYQMCLAGAVYHIWIERNARVFTQGQKEKGIMVRHIIQEIHVRGFVKSKIAKKLDTVNFYP</sequence>
<dbReference type="EMBL" id="JAWPEI010000060">
    <property type="protein sequence ID" value="KAK4706643.1"/>
    <property type="molecule type" value="Genomic_DNA"/>
</dbReference>
<organism evidence="2 3">
    <name type="scientific">Solanum pinnatisectum</name>
    <name type="common">tansyleaf nightshade</name>
    <dbReference type="NCBI Taxonomy" id="50273"/>
    <lineage>
        <taxon>Eukaryota</taxon>
        <taxon>Viridiplantae</taxon>
        <taxon>Streptophyta</taxon>
        <taxon>Embryophyta</taxon>
        <taxon>Tracheophyta</taxon>
        <taxon>Spermatophyta</taxon>
        <taxon>Magnoliopsida</taxon>
        <taxon>eudicotyledons</taxon>
        <taxon>Gunneridae</taxon>
        <taxon>Pentapetalae</taxon>
        <taxon>asterids</taxon>
        <taxon>lamiids</taxon>
        <taxon>Solanales</taxon>
        <taxon>Solanaceae</taxon>
        <taxon>Solanoideae</taxon>
        <taxon>Solaneae</taxon>
        <taxon>Solanum</taxon>
    </lineage>
</organism>
<dbReference type="Proteomes" id="UP001311915">
    <property type="component" value="Unassembled WGS sequence"/>
</dbReference>
<feature type="domain" description="Reverse transcriptase zinc-binding" evidence="1">
    <location>
        <begin position="6"/>
        <end position="76"/>
    </location>
</feature>
<reference evidence="2 3" key="1">
    <citation type="submission" date="2023-10" db="EMBL/GenBank/DDBJ databases">
        <title>Genome-Wide Identification Analysis in wild type Solanum Pinnatisectum Reveals Some Genes Defensing Phytophthora Infestans.</title>
        <authorList>
            <person name="Sun C."/>
        </authorList>
    </citation>
    <scope>NUCLEOTIDE SEQUENCE [LARGE SCALE GENOMIC DNA]</scope>
    <source>
        <strain evidence="2">LQN</strain>
        <tissue evidence="2">Leaf</tissue>
    </source>
</reference>
<evidence type="ECO:0000313" key="2">
    <source>
        <dbReference type="EMBL" id="KAK4706643.1"/>
    </source>
</evidence>
<keyword evidence="3" id="KW-1185">Reference proteome</keyword>
<dbReference type="PANTHER" id="PTHR47746">
    <property type="entry name" value="ZF-RVT DOMAIN-CONTAINING PROTEIN"/>
    <property type="match status" value="1"/>
</dbReference>
<evidence type="ECO:0000313" key="3">
    <source>
        <dbReference type="Proteomes" id="UP001311915"/>
    </source>
</evidence>
<dbReference type="Pfam" id="PF13966">
    <property type="entry name" value="zf-RVT"/>
    <property type="match status" value="1"/>
</dbReference>
<dbReference type="InterPro" id="IPR026960">
    <property type="entry name" value="RVT-Znf"/>
</dbReference>
<name>A0AAV9K024_9SOLN</name>
<gene>
    <name evidence="2" type="ORF">R3W88_033797</name>
</gene>